<dbReference type="PANTHER" id="PTHR43775:SF37">
    <property type="entry name" value="SI:DKEY-61P9.11"/>
    <property type="match status" value="1"/>
</dbReference>
<dbReference type="SUPFAM" id="SSF51735">
    <property type="entry name" value="NAD(P)-binding Rossmann-fold domains"/>
    <property type="match status" value="1"/>
</dbReference>
<keyword evidence="1" id="KW-0596">Phosphopantetheine</keyword>
<dbReference type="Proteomes" id="UP000187486">
    <property type="component" value="Unassembled WGS sequence"/>
</dbReference>
<dbReference type="GO" id="GO:0006633">
    <property type="term" value="P:fatty acid biosynthetic process"/>
    <property type="evidence" value="ECO:0007669"/>
    <property type="project" value="TreeGrafter"/>
</dbReference>
<dbReference type="Gene3D" id="3.40.50.720">
    <property type="entry name" value="NAD(P)-binding Rossmann-like Domain"/>
    <property type="match status" value="1"/>
</dbReference>
<dbReference type="STRING" id="76021.BS329_08950"/>
<gene>
    <name evidence="4" type="ORF">BS329_08950</name>
</gene>
<keyword evidence="2" id="KW-0597">Phosphoprotein</keyword>
<evidence type="ECO:0000313" key="5">
    <source>
        <dbReference type="Proteomes" id="UP000187486"/>
    </source>
</evidence>
<dbReference type="OrthoDB" id="9778690at2"/>
<evidence type="ECO:0000313" key="4">
    <source>
        <dbReference type="EMBL" id="OLZ54631.1"/>
    </source>
</evidence>
<dbReference type="RefSeq" id="WP_076157857.1">
    <property type="nucleotide sequence ID" value="NZ_JBEZVB010000068.1"/>
</dbReference>
<organism evidence="4 5">
    <name type="scientific">Amycolatopsis coloradensis</name>
    <dbReference type="NCBI Taxonomy" id="76021"/>
    <lineage>
        <taxon>Bacteria</taxon>
        <taxon>Bacillati</taxon>
        <taxon>Actinomycetota</taxon>
        <taxon>Actinomycetes</taxon>
        <taxon>Pseudonocardiales</taxon>
        <taxon>Pseudonocardiaceae</taxon>
        <taxon>Amycolatopsis</taxon>
    </lineage>
</organism>
<comment type="caution">
    <text evidence="4">The sequence shown here is derived from an EMBL/GenBank/DDBJ whole genome shotgun (WGS) entry which is preliminary data.</text>
</comment>
<protein>
    <recommendedName>
        <fullName evidence="3">Ketoreductase domain-containing protein</fullName>
    </recommendedName>
</protein>
<sequence length="391" mass="40320">MPAFLPRRIPVPPGEFRRRCWHLVGPDTHPVAAELRARSAPPGSAGGTAILLGAEFGWEDNARLLDGIAAARRDGGRLALVHLGAGGASLLRAAAKEDSALDVRCVELSAEPSTRAIRVAVSLLNSEGALPSLAQVGDDGRITTTAWCPAELPPLRAEDARPGRSVVVTGGLGGLGLRAAVVLSKVYGLHPILIDVLEPARLPPSSARHLSGLCATVLTADVTDRHGIARLLSTTDAPPVGAVVHCAGLLTGGPVATTTTTALVRAQQVKVAGLEAVLAAIDPAGLRQLITFGSITAEEPHRSLGGYGLANELLRRSTLRAAAGLPRCSTVAAQWSLWSGAGMAQQAGAIQQARRMGMTPLPLRAGMHALVRLFGWPPGPADAAPVLLYGG</sequence>
<dbReference type="Pfam" id="PF08659">
    <property type="entry name" value="KR"/>
    <property type="match status" value="1"/>
</dbReference>
<dbReference type="GO" id="GO:0004312">
    <property type="term" value="F:fatty acid synthase activity"/>
    <property type="evidence" value="ECO:0007669"/>
    <property type="project" value="TreeGrafter"/>
</dbReference>
<dbReference type="PANTHER" id="PTHR43775">
    <property type="entry name" value="FATTY ACID SYNTHASE"/>
    <property type="match status" value="1"/>
</dbReference>
<evidence type="ECO:0000256" key="1">
    <source>
        <dbReference type="ARBA" id="ARBA00022450"/>
    </source>
</evidence>
<dbReference type="SMART" id="SM00822">
    <property type="entry name" value="PKS_KR"/>
    <property type="match status" value="1"/>
</dbReference>
<dbReference type="InterPro" id="IPR036291">
    <property type="entry name" value="NAD(P)-bd_dom_sf"/>
</dbReference>
<dbReference type="EMBL" id="MQUQ01000004">
    <property type="protein sequence ID" value="OLZ54631.1"/>
    <property type="molecule type" value="Genomic_DNA"/>
</dbReference>
<keyword evidence="5" id="KW-1185">Reference proteome</keyword>
<proteinExistence type="predicted"/>
<accession>A0A1R0KZ46</accession>
<evidence type="ECO:0000256" key="2">
    <source>
        <dbReference type="ARBA" id="ARBA00022553"/>
    </source>
</evidence>
<name>A0A1R0KZ46_9PSEU</name>
<evidence type="ECO:0000259" key="3">
    <source>
        <dbReference type="SMART" id="SM00822"/>
    </source>
</evidence>
<dbReference type="InterPro" id="IPR050091">
    <property type="entry name" value="PKS_NRPS_Biosynth_Enz"/>
</dbReference>
<reference evidence="4 5" key="1">
    <citation type="submission" date="2016-01" db="EMBL/GenBank/DDBJ databases">
        <title>Amycolatopsis coloradensis genome sequencing and assembly.</title>
        <authorList>
            <person name="Mayilraj S."/>
        </authorList>
    </citation>
    <scope>NUCLEOTIDE SEQUENCE [LARGE SCALE GENOMIC DNA]</scope>
    <source>
        <strain evidence="4 5">DSM 44225</strain>
    </source>
</reference>
<dbReference type="InterPro" id="IPR013968">
    <property type="entry name" value="PKS_KR"/>
</dbReference>
<dbReference type="AlphaFoldDB" id="A0A1R0KZ46"/>
<feature type="domain" description="Ketoreductase" evidence="3">
    <location>
        <begin position="164"/>
        <end position="341"/>
    </location>
</feature>
<dbReference type="InterPro" id="IPR057326">
    <property type="entry name" value="KR_dom"/>
</dbReference>